<dbReference type="InterPro" id="IPR001585">
    <property type="entry name" value="TAL/FSA"/>
</dbReference>
<dbReference type="EC" id="2.2.1.2" evidence="2"/>
<dbReference type="Gene3D" id="3.40.50.720">
    <property type="entry name" value="NAD(P)-binding Rossmann-like Domain"/>
    <property type="match status" value="1"/>
</dbReference>
<dbReference type="Proteomes" id="UP000237631">
    <property type="component" value="Unassembled WGS sequence"/>
</dbReference>
<comment type="function">
    <text evidence="2">Catalyzes the rate-limiting step of the non-oxidative phase in the pentose phosphate pathway. Catalyzes the reversible conversion of sedheptulose-7-phosphate and D-glyceraldehyde 3-phosphate into erythrose-4-phosphate and beta-D-fructose 6-phosphate.</text>
</comment>
<evidence type="ECO:0000256" key="2">
    <source>
        <dbReference type="RuleBase" id="RU000501"/>
    </source>
</evidence>
<dbReference type="PANTHER" id="PTHR10683">
    <property type="entry name" value="TRANSALDOLASE"/>
    <property type="match status" value="1"/>
</dbReference>
<evidence type="ECO:0000313" key="4">
    <source>
        <dbReference type="Proteomes" id="UP000237631"/>
    </source>
</evidence>
<dbReference type="OrthoDB" id="419598at2759"/>
<gene>
    <name evidence="3" type="ORF">CBER1_06133</name>
</gene>
<dbReference type="EMBL" id="PNEN01000567">
    <property type="protein sequence ID" value="PPJ54311.1"/>
    <property type="molecule type" value="Genomic_DNA"/>
</dbReference>
<dbReference type="SUPFAM" id="SSF51735">
    <property type="entry name" value="NAD(P)-binding Rossmann-fold domains"/>
    <property type="match status" value="1"/>
</dbReference>
<name>A0A2S6C3M5_9PEZI</name>
<evidence type="ECO:0000313" key="3">
    <source>
        <dbReference type="EMBL" id="PPJ54311.1"/>
    </source>
</evidence>
<dbReference type="InterPro" id="IPR036291">
    <property type="entry name" value="NAD(P)-bd_dom_sf"/>
</dbReference>
<dbReference type="Gene3D" id="3.90.25.10">
    <property type="entry name" value="UDP-galactose 4-epimerase, domain 1"/>
    <property type="match status" value="1"/>
</dbReference>
<dbReference type="SUPFAM" id="SSF51569">
    <property type="entry name" value="Aldolase"/>
    <property type="match status" value="1"/>
</dbReference>
<keyword evidence="1" id="KW-0704">Schiff base</keyword>
<keyword evidence="2" id="KW-0570">Pentose shunt</keyword>
<comment type="pathway">
    <text evidence="2">Carbohydrate degradation; pentose phosphate pathway; D-glyceraldehyde 3-phosphate and beta-D-fructose 6-phosphate from D-ribose 5-phosphate and D-xylulose 5-phosphate (non-oxidative stage): step 2/3.</text>
</comment>
<dbReference type="STRING" id="357750.A0A2S6C3M5"/>
<keyword evidence="4" id="KW-1185">Reference proteome</keyword>
<comment type="caution">
    <text evidence="3">The sequence shown here is derived from an EMBL/GenBank/DDBJ whole genome shotgun (WGS) entry which is preliminary data.</text>
</comment>
<accession>A0A2S6C3M5</accession>
<comment type="catalytic activity">
    <reaction evidence="2">
        <text>D-sedoheptulose 7-phosphate + D-glyceraldehyde 3-phosphate = D-erythrose 4-phosphate + beta-D-fructose 6-phosphate</text>
        <dbReference type="Rhea" id="RHEA:17053"/>
        <dbReference type="ChEBI" id="CHEBI:16897"/>
        <dbReference type="ChEBI" id="CHEBI:57483"/>
        <dbReference type="ChEBI" id="CHEBI:57634"/>
        <dbReference type="ChEBI" id="CHEBI:59776"/>
        <dbReference type="EC" id="2.2.1.2"/>
    </reaction>
</comment>
<dbReference type="InterPro" id="IPR018225">
    <property type="entry name" value="Transaldolase_AS"/>
</dbReference>
<keyword evidence="2" id="KW-0808">Transferase</keyword>
<dbReference type="PANTHER" id="PTHR10683:SF34">
    <property type="entry name" value="TRANSALDOLASE"/>
    <property type="match status" value="1"/>
</dbReference>
<proteinExistence type="predicted"/>
<dbReference type="GO" id="GO:0004801">
    <property type="term" value="F:transaldolase activity"/>
    <property type="evidence" value="ECO:0007669"/>
    <property type="project" value="UniProtKB-EC"/>
</dbReference>
<dbReference type="InterPro" id="IPR013785">
    <property type="entry name" value="Aldolase_TIM"/>
</dbReference>
<dbReference type="PROSITE" id="PS00958">
    <property type="entry name" value="TRANSALDOLASE_2"/>
    <property type="match status" value="1"/>
</dbReference>
<evidence type="ECO:0000256" key="1">
    <source>
        <dbReference type="ARBA" id="ARBA00023270"/>
    </source>
</evidence>
<reference evidence="4" key="1">
    <citation type="journal article" date="2017" name="bioRxiv">
        <title>Conservation of a gene cluster reveals novel cercosporin biosynthetic mechanisms and extends production to the genus Colletotrichum.</title>
        <authorList>
            <person name="de Jonge R."/>
            <person name="Ebert M.K."/>
            <person name="Huitt-Roehl C.R."/>
            <person name="Pal P."/>
            <person name="Suttle J.C."/>
            <person name="Spanner R.E."/>
            <person name="Neubauer J.D."/>
            <person name="Jurick W.M.II."/>
            <person name="Stott K.A."/>
            <person name="Secor G.A."/>
            <person name="Thomma B.P.H.J."/>
            <person name="Van de Peer Y."/>
            <person name="Townsend C.A."/>
            <person name="Bolton M.D."/>
        </authorList>
    </citation>
    <scope>NUCLEOTIDE SEQUENCE [LARGE SCALE GENOMIC DNA]</scope>
    <source>
        <strain evidence="4">CBS538.71</strain>
    </source>
</reference>
<dbReference type="Gene3D" id="3.20.20.70">
    <property type="entry name" value="Aldolase class I"/>
    <property type="match status" value="1"/>
</dbReference>
<dbReference type="GO" id="GO:0009052">
    <property type="term" value="P:pentose-phosphate shunt, non-oxidative branch"/>
    <property type="evidence" value="ECO:0007669"/>
    <property type="project" value="TreeGrafter"/>
</dbReference>
<dbReference type="GO" id="GO:0005975">
    <property type="term" value="P:carbohydrate metabolic process"/>
    <property type="evidence" value="ECO:0007669"/>
    <property type="project" value="InterPro"/>
</dbReference>
<dbReference type="UniPathway" id="UPA00115">
    <property type="reaction ID" value="UER00414"/>
</dbReference>
<dbReference type="AlphaFoldDB" id="A0A2S6C3M5"/>
<dbReference type="Pfam" id="PF00923">
    <property type="entry name" value="TAL_FSA"/>
    <property type="match status" value="1"/>
</dbReference>
<sequence>MAPITPATETSVDLLTYLRERSSIDYDCLDPTGMIELLRKWEAFAQLSDPKHAPLLKEAIAHASRAEADFKDVSSEELALEYGMILLSLRMIPLIRGSIHVMCNPLYSWNIEKVYKTGHRFHRIAHDLDPSFDLSRLIMKVPATWEGLQACRKLKDDNIKTLATTLFTMEQVVLAGEAGCISISPFAHELRAHMDTSYHDTQPIMDLFLQAQMYYQQHGVATKVKSCAFMTIDEIITMAGVDAMTLPAEVLEELSNTMDTVNRLEEKSVFHAAAQSLQAHSARLTKQSYIDDEVGFLRAYCTQGRGRSKTEDSIAVFFGNLGKYVCKELIADGRYDFVVITRQLKPDDFFDSRNIDRRACDYSTEAVKQILNDTNASVFISFNNAEGQHFVDLHCAWLEACRQSRNCKRFIPSEYAGNIEDFPLLPRHYVPSRAPFRNLLAAEKDIEGTILNNAWFMEYLLRDDKTFLPTNSHEFPINPNDWTALIRGTGDEIQSFTSARDVAKAIVALLDAPVWPSNTFIAGHWASFNELCHIMEDFYGKKLTRYHRSEADIERDNALPATPENMEKLYMASVEEMMITKAGAMPHEIVMRQRKELFRNVHFDSITEFLVAMGEQRARPASLL</sequence>
<organism evidence="3 4">
    <name type="scientific">Cercospora berteroae</name>
    <dbReference type="NCBI Taxonomy" id="357750"/>
    <lineage>
        <taxon>Eukaryota</taxon>
        <taxon>Fungi</taxon>
        <taxon>Dikarya</taxon>
        <taxon>Ascomycota</taxon>
        <taxon>Pezizomycotina</taxon>
        <taxon>Dothideomycetes</taxon>
        <taxon>Dothideomycetidae</taxon>
        <taxon>Mycosphaerellales</taxon>
        <taxon>Mycosphaerellaceae</taxon>
        <taxon>Cercospora</taxon>
    </lineage>
</organism>
<protein>
    <recommendedName>
        <fullName evidence="2">Transaldolase</fullName>
        <ecNumber evidence="2">2.2.1.2</ecNumber>
    </recommendedName>
</protein>